<accession>A0A5S3PMY6</accession>
<dbReference type="OrthoDB" id="1441345at2"/>
<proteinExistence type="predicted"/>
<sequence>MKKSKFHQHLSTLNILKATPKITLRFLNFLLQRKKMTCKDFRPNSSYCIEGTLNQLIWEVKNALFITVSNSSKIFFDSDELLFQANSTQTQFELCAYGIGYKEKLRTQIKVVVLEKIDLTNVVLNSNNIAVEFNKILHNHNIRLQHIQNHSISFQKSLMPKSPEKRRVQFQRPQFLDQYSVALFNTHSIKEVQKLRELIEENQEVAQS</sequence>
<comment type="caution">
    <text evidence="1">The sequence shown here is derived from an EMBL/GenBank/DDBJ whole genome shotgun (WGS) entry which is preliminary data.</text>
</comment>
<dbReference type="RefSeq" id="WP_138658701.1">
    <property type="nucleotide sequence ID" value="NZ_VATY01000003.1"/>
</dbReference>
<gene>
    <name evidence="1" type="ORF">FEE95_14350</name>
</gene>
<reference evidence="1 2" key="1">
    <citation type="submission" date="2019-05" db="EMBL/GenBank/DDBJ databases">
        <authorList>
            <person name="Zhang J.-Y."/>
            <person name="Feg X."/>
            <person name="Du Z.-J."/>
        </authorList>
    </citation>
    <scope>NUCLEOTIDE SEQUENCE [LARGE SCALE GENOMIC DNA]</scope>
    <source>
        <strain evidence="1 2">RZ26</strain>
    </source>
</reference>
<keyword evidence="2" id="KW-1185">Reference proteome</keyword>
<protein>
    <submittedName>
        <fullName evidence="1">Uncharacterized protein</fullName>
    </submittedName>
</protein>
<dbReference type="Proteomes" id="UP000310314">
    <property type="component" value="Unassembled WGS sequence"/>
</dbReference>
<organism evidence="1 2">
    <name type="scientific">Maribacter algarum</name>
    <name type="common">ex Zhang et al. 2020</name>
    <dbReference type="NCBI Taxonomy" id="2578118"/>
    <lineage>
        <taxon>Bacteria</taxon>
        <taxon>Pseudomonadati</taxon>
        <taxon>Bacteroidota</taxon>
        <taxon>Flavobacteriia</taxon>
        <taxon>Flavobacteriales</taxon>
        <taxon>Flavobacteriaceae</taxon>
        <taxon>Maribacter</taxon>
    </lineage>
</organism>
<evidence type="ECO:0000313" key="1">
    <source>
        <dbReference type="EMBL" id="TMM55832.1"/>
    </source>
</evidence>
<name>A0A5S3PMY6_9FLAO</name>
<dbReference type="EMBL" id="VATY01000003">
    <property type="protein sequence ID" value="TMM55832.1"/>
    <property type="molecule type" value="Genomic_DNA"/>
</dbReference>
<dbReference type="AlphaFoldDB" id="A0A5S3PMY6"/>
<evidence type="ECO:0000313" key="2">
    <source>
        <dbReference type="Proteomes" id="UP000310314"/>
    </source>
</evidence>